<comment type="similarity">
    <text evidence="2 8">Belongs to the 4-toluene sulfonate uptake permease (TSUP) (TC 2.A.102) family.</text>
</comment>
<evidence type="ECO:0000313" key="9">
    <source>
        <dbReference type="EMBL" id="UOD51279.1"/>
    </source>
</evidence>
<accession>A0ABY4AM80</accession>
<reference evidence="9 10" key="1">
    <citation type="submission" date="2020-11" db="EMBL/GenBank/DDBJ databases">
        <title>Algicoccus daihaiensis sp.nov., isolated from Daihai Lake in Inner Mongolia.</title>
        <authorList>
            <person name="Kai J."/>
        </authorList>
    </citation>
    <scope>NUCLEOTIDE SEQUENCE [LARGE SCALE GENOMIC DNA]</scope>
    <source>
        <strain evidence="10">f23</strain>
    </source>
</reference>
<feature type="transmembrane region" description="Helical" evidence="8">
    <location>
        <begin position="44"/>
        <end position="68"/>
    </location>
</feature>
<evidence type="ECO:0000256" key="3">
    <source>
        <dbReference type="ARBA" id="ARBA00022448"/>
    </source>
</evidence>
<protein>
    <recommendedName>
        <fullName evidence="8">Probable membrane transporter protein</fullName>
    </recommendedName>
</protein>
<dbReference type="PANTHER" id="PTHR30269">
    <property type="entry name" value="TRANSMEMBRANE PROTEIN YFCA"/>
    <property type="match status" value="1"/>
</dbReference>
<dbReference type="RefSeq" id="WP_243479746.1">
    <property type="nucleotide sequence ID" value="NZ_CP063982.1"/>
</dbReference>
<proteinExistence type="inferred from homology"/>
<comment type="subcellular location">
    <subcellularLocation>
        <location evidence="1 8">Cell membrane</location>
        <topology evidence="1 8">Multi-pass membrane protein</topology>
    </subcellularLocation>
</comment>
<dbReference type="Pfam" id="PF01925">
    <property type="entry name" value="TauE"/>
    <property type="match status" value="1"/>
</dbReference>
<dbReference type="EMBL" id="CP063982">
    <property type="protein sequence ID" value="UOD51279.1"/>
    <property type="molecule type" value="Genomic_DNA"/>
</dbReference>
<dbReference type="PANTHER" id="PTHR30269:SF37">
    <property type="entry name" value="MEMBRANE TRANSPORTER PROTEIN"/>
    <property type="match status" value="1"/>
</dbReference>
<feature type="transmembrane region" description="Helical" evidence="8">
    <location>
        <begin position="12"/>
        <end position="32"/>
    </location>
</feature>
<keyword evidence="7 8" id="KW-0472">Membrane</keyword>
<name>A0ABY4AM80_9BURK</name>
<evidence type="ECO:0000256" key="5">
    <source>
        <dbReference type="ARBA" id="ARBA00022692"/>
    </source>
</evidence>
<evidence type="ECO:0000256" key="7">
    <source>
        <dbReference type="ARBA" id="ARBA00023136"/>
    </source>
</evidence>
<dbReference type="Proteomes" id="UP000831607">
    <property type="component" value="Chromosome"/>
</dbReference>
<organism evidence="9 10">
    <name type="scientific">Orrella daihaiensis</name>
    <dbReference type="NCBI Taxonomy" id="2782176"/>
    <lineage>
        <taxon>Bacteria</taxon>
        <taxon>Pseudomonadati</taxon>
        <taxon>Pseudomonadota</taxon>
        <taxon>Betaproteobacteria</taxon>
        <taxon>Burkholderiales</taxon>
        <taxon>Alcaligenaceae</taxon>
        <taxon>Orrella</taxon>
    </lineage>
</organism>
<feature type="transmembrane region" description="Helical" evidence="8">
    <location>
        <begin position="119"/>
        <end position="136"/>
    </location>
</feature>
<keyword evidence="10" id="KW-1185">Reference proteome</keyword>
<feature type="transmembrane region" description="Helical" evidence="8">
    <location>
        <begin position="195"/>
        <end position="214"/>
    </location>
</feature>
<evidence type="ECO:0000256" key="6">
    <source>
        <dbReference type="ARBA" id="ARBA00022989"/>
    </source>
</evidence>
<evidence type="ECO:0000256" key="4">
    <source>
        <dbReference type="ARBA" id="ARBA00022475"/>
    </source>
</evidence>
<keyword evidence="5 8" id="KW-0812">Transmembrane</keyword>
<sequence length="278" mass="29859">MDLHIWLDAFRLQPDPVLCTALAIVAAFLMGFARSGIGAGGFVVSPLMVLALGSQVGIAVVAALMLPAALTSYQQHKHDAKPELLRPLVPAAFLGTVLGGIILWLLVSDGEMRVIERRLELTVAAMSLVYVVLVSLRDRVAKLFSNLGTPTPQSLFVMGTGLGISQTIANSGSPLMTVYFLCYRIGKEQFVGAQATFLVIQNTIKILPLIFLGILHLGNATAALLLMPLTFIGSWLGQRFYKRASEKTFFGLYVALLVVGFIASALLIIGRAQVFGLT</sequence>
<evidence type="ECO:0000313" key="10">
    <source>
        <dbReference type="Proteomes" id="UP000831607"/>
    </source>
</evidence>
<feature type="transmembrane region" description="Helical" evidence="8">
    <location>
        <begin position="88"/>
        <end position="107"/>
    </location>
</feature>
<keyword evidence="3" id="KW-0813">Transport</keyword>
<keyword evidence="6 8" id="KW-1133">Transmembrane helix</keyword>
<dbReference type="InterPro" id="IPR002781">
    <property type="entry name" value="TM_pro_TauE-like"/>
</dbReference>
<gene>
    <name evidence="9" type="ORF">DHf2319_05165</name>
</gene>
<feature type="transmembrane region" description="Helical" evidence="8">
    <location>
        <begin position="249"/>
        <end position="269"/>
    </location>
</feature>
<evidence type="ECO:0000256" key="2">
    <source>
        <dbReference type="ARBA" id="ARBA00009142"/>
    </source>
</evidence>
<feature type="transmembrane region" description="Helical" evidence="8">
    <location>
        <begin position="156"/>
        <end position="183"/>
    </location>
</feature>
<feature type="transmembrane region" description="Helical" evidence="8">
    <location>
        <begin position="220"/>
        <end position="237"/>
    </location>
</feature>
<evidence type="ECO:0000256" key="1">
    <source>
        <dbReference type="ARBA" id="ARBA00004651"/>
    </source>
</evidence>
<keyword evidence="4 8" id="KW-1003">Cell membrane</keyword>
<dbReference type="InterPro" id="IPR052017">
    <property type="entry name" value="TSUP"/>
</dbReference>
<evidence type="ECO:0000256" key="8">
    <source>
        <dbReference type="RuleBase" id="RU363041"/>
    </source>
</evidence>